<feature type="zinc finger region" description="C3H1-type" evidence="10">
    <location>
        <begin position="118"/>
        <end position="145"/>
    </location>
</feature>
<dbReference type="InParanoid" id="A0A7M7NSC2"/>
<keyword evidence="15" id="KW-1185">Reference proteome</keyword>
<feature type="zinc finger region" description="C3H1-type" evidence="10">
    <location>
        <begin position="90"/>
        <end position="117"/>
    </location>
</feature>
<dbReference type="GeneID" id="765046"/>
<evidence type="ECO:0000313" key="15">
    <source>
        <dbReference type="Proteomes" id="UP000007110"/>
    </source>
</evidence>
<dbReference type="CTD" id="10898"/>
<evidence type="ECO:0000256" key="1">
    <source>
        <dbReference type="ARBA" id="ARBA00004123"/>
    </source>
</evidence>
<dbReference type="InterPro" id="IPR036875">
    <property type="entry name" value="Znf_CCHC_sf"/>
</dbReference>
<keyword evidence="5" id="KW-0677">Repeat</keyword>
<comment type="subcellular location">
    <subcellularLocation>
        <location evidence="1">Nucleus</location>
    </subcellularLocation>
</comment>
<feature type="domain" description="CCHC-type" evidence="13">
    <location>
        <begin position="188"/>
        <end position="203"/>
    </location>
</feature>
<feature type="zinc finger region" description="C3H1-type" evidence="10">
    <location>
        <begin position="147"/>
        <end position="169"/>
    </location>
</feature>
<evidence type="ECO:0000256" key="3">
    <source>
        <dbReference type="ARBA" id="ARBA00022664"/>
    </source>
</evidence>
<accession>A0A7M7NSC2</accession>
<evidence type="ECO:0000256" key="9">
    <source>
        <dbReference type="ARBA" id="ARBA00023242"/>
    </source>
</evidence>
<dbReference type="Gene3D" id="4.10.1000.10">
    <property type="entry name" value="Zinc finger, CCCH-type"/>
    <property type="match status" value="2"/>
</dbReference>
<feature type="domain" description="C3H1-type" evidence="12">
    <location>
        <begin position="118"/>
        <end position="145"/>
    </location>
</feature>
<dbReference type="SMART" id="SM00356">
    <property type="entry name" value="ZnF_C3H1"/>
    <property type="match status" value="5"/>
</dbReference>
<sequence length="322" mass="36309">MQAIVANVENVHFEVEMQINMQLGTLPLPFSGMDKSNSAVCQYYKNHSCIKAALCPFRHVKGDKAVVCKHWLRGLCKKGDECEFLHQFDMTKMPECFFFAKFGMCSNKDCPFLHIDPDTKRKDCPWYDRGFCKHGPHCKNRHVRRVYCPNYLLGFCPDGANCKYVHPTFDLPMPGDMKEIGQKKVWNCHSCGEPGHKAINCPKKNPVQPYNTAAPPMSFSQKQAAERQQQGIRVLGNSDINSQSTQQNKETNAPFQPRHGGRGGHQGGQRTYDHITCYKCGEKGHFANHCPKGHLAFLSNALPGNQSAAPPPPQQQQQQHPQ</sequence>
<keyword evidence="3" id="KW-0507">mRNA processing</keyword>
<dbReference type="InterPro" id="IPR036855">
    <property type="entry name" value="Znf_CCCH_sf"/>
</dbReference>
<feature type="domain" description="C3H1-type" evidence="12">
    <location>
        <begin position="62"/>
        <end position="89"/>
    </location>
</feature>
<dbReference type="EnsemblMetazoa" id="XM_030984122">
    <property type="protein sequence ID" value="XP_030839982"/>
    <property type="gene ID" value="LOC765046"/>
</dbReference>
<evidence type="ECO:0000313" key="14">
    <source>
        <dbReference type="EnsemblMetazoa" id="XP_030839982"/>
    </source>
</evidence>
<evidence type="ECO:0000256" key="2">
    <source>
        <dbReference type="ARBA" id="ARBA00016264"/>
    </source>
</evidence>
<evidence type="ECO:0000259" key="12">
    <source>
        <dbReference type="PROSITE" id="PS50103"/>
    </source>
</evidence>
<evidence type="ECO:0000256" key="4">
    <source>
        <dbReference type="ARBA" id="ARBA00022723"/>
    </source>
</evidence>
<dbReference type="OMA" id="EEVTCFK"/>
<dbReference type="PANTHER" id="PTHR23102">
    <property type="entry name" value="CLEAVAGE AND POLYADENYLATION SPECIFICITY FACTOR SUBUNIT 4-RELATED"/>
    <property type="match status" value="1"/>
</dbReference>
<keyword evidence="4 10" id="KW-0479">Metal-binding</keyword>
<dbReference type="PROSITE" id="PS50103">
    <property type="entry name" value="ZF_C3H1"/>
    <property type="match status" value="4"/>
</dbReference>
<reference evidence="15" key="1">
    <citation type="submission" date="2015-02" db="EMBL/GenBank/DDBJ databases">
        <title>Genome sequencing for Strongylocentrotus purpuratus.</title>
        <authorList>
            <person name="Murali S."/>
            <person name="Liu Y."/>
            <person name="Vee V."/>
            <person name="English A."/>
            <person name="Wang M."/>
            <person name="Skinner E."/>
            <person name="Han Y."/>
            <person name="Muzny D.M."/>
            <person name="Worley K.C."/>
            <person name="Gibbs R.A."/>
        </authorList>
    </citation>
    <scope>NUCLEOTIDE SEQUENCE</scope>
</reference>
<dbReference type="AlphaFoldDB" id="A0A7M7NSC2"/>
<dbReference type="InterPro" id="IPR045348">
    <property type="entry name" value="CPSF4/Yth1"/>
</dbReference>
<name>A0A7M7NSC2_STRPU</name>
<keyword evidence="9" id="KW-0539">Nucleus</keyword>
<dbReference type="InterPro" id="IPR001878">
    <property type="entry name" value="Znf_CCHC"/>
</dbReference>
<dbReference type="SUPFAM" id="SSF57756">
    <property type="entry name" value="Retrovirus zinc finger-like domains"/>
    <property type="match status" value="2"/>
</dbReference>
<protein>
    <recommendedName>
        <fullName evidence="2">Cleavage and polyadenylation specificity factor subunit 4</fullName>
    </recommendedName>
</protein>
<keyword evidence="8" id="KW-0694">RNA-binding</keyword>
<dbReference type="FunFam" id="4.10.1000.10:FF:000005">
    <property type="entry name" value="cleavage and polyadenylation specificity factor subunit 4"/>
    <property type="match status" value="1"/>
</dbReference>
<dbReference type="PROSITE" id="PS50158">
    <property type="entry name" value="ZF_CCHC"/>
    <property type="match status" value="2"/>
</dbReference>
<dbReference type="PANTHER" id="PTHR23102:SF24">
    <property type="entry name" value="CLEAVAGE AND POLYADENYLATION SPECIFICITY FACTOR SUBUNIT 4"/>
    <property type="match status" value="1"/>
</dbReference>
<evidence type="ECO:0000256" key="8">
    <source>
        <dbReference type="ARBA" id="ARBA00022884"/>
    </source>
</evidence>
<dbReference type="Pfam" id="PF14608">
    <property type="entry name" value="zf-CCCH_2"/>
    <property type="match status" value="2"/>
</dbReference>
<dbReference type="GO" id="GO:0003723">
    <property type="term" value="F:RNA binding"/>
    <property type="evidence" value="ECO:0007669"/>
    <property type="project" value="UniProtKB-KW"/>
</dbReference>
<feature type="region of interest" description="Disordered" evidence="11">
    <location>
        <begin position="210"/>
        <end position="269"/>
    </location>
</feature>
<evidence type="ECO:0000256" key="11">
    <source>
        <dbReference type="SAM" id="MobiDB-lite"/>
    </source>
</evidence>
<feature type="region of interest" description="Disordered" evidence="11">
    <location>
        <begin position="301"/>
        <end position="322"/>
    </location>
</feature>
<keyword evidence="6 10" id="KW-0863">Zinc-finger</keyword>
<evidence type="ECO:0000256" key="5">
    <source>
        <dbReference type="ARBA" id="ARBA00022737"/>
    </source>
</evidence>
<organism evidence="14 15">
    <name type="scientific">Strongylocentrotus purpuratus</name>
    <name type="common">Purple sea urchin</name>
    <dbReference type="NCBI Taxonomy" id="7668"/>
    <lineage>
        <taxon>Eukaryota</taxon>
        <taxon>Metazoa</taxon>
        <taxon>Echinodermata</taxon>
        <taxon>Eleutherozoa</taxon>
        <taxon>Echinozoa</taxon>
        <taxon>Echinoidea</taxon>
        <taxon>Euechinoidea</taxon>
        <taxon>Echinacea</taxon>
        <taxon>Camarodonta</taxon>
        <taxon>Echinidea</taxon>
        <taxon>Strongylocentrotidae</taxon>
        <taxon>Strongylocentrotus</taxon>
    </lineage>
</organism>
<dbReference type="SMART" id="SM00343">
    <property type="entry name" value="ZnF_C2HC"/>
    <property type="match status" value="2"/>
</dbReference>
<dbReference type="RefSeq" id="XP_030839982.1">
    <property type="nucleotide sequence ID" value="XM_030984122.1"/>
</dbReference>
<evidence type="ECO:0000256" key="6">
    <source>
        <dbReference type="ARBA" id="ARBA00022771"/>
    </source>
</evidence>
<dbReference type="Gene3D" id="4.10.60.10">
    <property type="entry name" value="Zinc finger, CCHC-type"/>
    <property type="match status" value="1"/>
</dbReference>
<dbReference type="InterPro" id="IPR000571">
    <property type="entry name" value="Znf_CCCH"/>
</dbReference>
<evidence type="ECO:0000256" key="7">
    <source>
        <dbReference type="ARBA" id="ARBA00022833"/>
    </source>
</evidence>
<dbReference type="GO" id="GO:0008270">
    <property type="term" value="F:zinc ion binding"/>
    <property type="evidence" value="ECO:0007669"/>
    <property type="project" value="UniProtKB-KW"/>
</dbReference>
<evidence type="ECO:0000256" key="10">
    <source>
        <dbReference type="PROSITE-ProRule" id="PRU00723"/>
    </source>
</evidence>
<proteinExistence type="predicted"/>
<dbReference type="SUPFAM" id="SSF90229">
    <property type="entry name" value="CCCH zinc finger"/>
    <property type="match status" value="1"/>
</dbReference>
<feature type="domain" description="C3H1-type" evidence="12">
    <location>
        <begin position="90"/>
        <end position="117"/>
    </location>
</feature>
<feature type="domain" description="CCHC-type" evidence="13">
    <location>
        <begin position="277"/>
        <end position="292"/>
    </location>
</feature>
<dbReference type="Pfam" id="PF00098">
    <property type="entry name" value="zf-CCHC"/>
    <property type="match status" value="2"/>
</dbReference>
<feature type="compositionally biased region" description="Polar residues" evidence="11">
    <location>
        <begin position="218"/>
        <end position="231"/>
    </location>
</feature>
<dbReference type="GO" id="GO:0006397">
    <property type="term" value="P:mRNA processing"/>
    <property type="evidence" value="ECO:0007669"/>
    <property type="project" value="UniProtKB-KW"/>
</dbReference>
<keyword evidence="7 10" id="KW-0862">Zinc</keyword>
<reference evidence="14" key="2">
    <citation type="submission" date="2021-01" db="UniProtKB">
        <authorList>
            <consortium name="EnsemblMetazoa"/>
        </authorList>
    </citation>
    <scope>IDENTIFICATION</scope>
</reference>
<dbReference type="Pfam" id="PF18345">
    <property type="entry name" value="zf_CCCH_4"/>
    <property type="match status" value="1"/>
</dbReference>
<dbReference type="Pfam" id="PF00642">
    <property type="entry name" value="zf-CCCH"/>
    <property type="match status" value="1"/>
</dbReference>
<dbReference type="GO" id="GO:0005634">
    <property type="term" value="C:nucleus"/>
    <property type="evidence" value="ECO:0007669"/>
    <property type="project" value="UniProtKB-SubCell"/>
</dbReference>
<feature type="compositionally biased region" description="Polar residues" evidence="11">
    <location>
        <begin position="238"/>
        <end position="254"/>
    </location>
</feature>
<evidence type="ECO:0000259" key="13">
    <source>
        <dbReference type="PROSITE" id="PS50158"/>
    </source>
</evidence>
<dbReference type="Proteomes" id="UP000007110">
    <property type="component" value="Unassembled WGS sequence"/>
</dbReference>
<dbReference type="OrthoDB" id="1914176at2759"/>
<dbReference type="KEGG" id="spu:765046"/>
<feature type="domain" description="C3H1-type" evidence="12">
    <location>
        <begin position="147"/>
        <end position="169"/>
    </location>
</feature>
<feature type="zinc finger region" description="C3H1-type" evidence="10">
    <location>
        <begin position="62"/>
        <end position="89"/>
    </location>
</feature>